<dbReference type="Gene3D" id="3.30.420.10">
    <property type="entry name" value="Ribonuclease H-like superfamily/Ribonuclease H"/>
    <property type="match status" value="1"/>
</dbReference>
<dbReference type="Proteomes" id="UP000195152">
    <property type="component" value="Unassembled WGS sequence"/>
</dbReference>
<dbReference type="Pfam" id="PF22483">
    <property type="entry name" value="Mu-transpos_C_2"/>
    <property type="match status" value="1"/>
</dbReference>
<keyword evidence="5" id="KW-0233">DNA recombination</keyword>
<dbReference type="PROSITE" id="PS50994">
    <property type="entry name" value="INTEGRASE"/>
    <property type="match status" value="1"/>
</dbReference>
<dbReference type="EMBL" id="NFCF01000058">
    <property type="protein sequence ID" value="OTW51782.1"/>
    <property type="molecule type" value="Genomic_DNA"/>
</dbReference>
<keyword evidence="3" id="KW-0815">Transposition</keyword>
<protein>
    <submittedName>
        <fullName evidence="8">Transposase</fullName>
    </submittedName>
</protein>
<evidence type="ECO:0000256" key="1">
    <source>
        <dbReference type="ARBA" id="ARBA00002286"/>
    </source>
</evidence>
<dbReference type="GO" id="GO:0015074">
    <property type="term" value="P:DNA integration"/>
    <property type="evidence" value="ECO:0007669"/>
    <property type="project" value="InterPro"/>
</dbReference>
<evidence type="ECO:0000259" key="6">
    <source>
        <dbReference type="PROSITE" id="PS50531"/>
    </source>
</evidence>
<evidence type="ECO:0000256" key="5">
    <source>
        <dbReference type="ARBA" id="ARBA00023172"/>
    </source>
</evidence>
<dbReference type="Pfam" id="PF00665">
    <property type="entry name" value="rve"/>
    <property type="match status" value="1"/>
</dbReference>
<dbReference type="RefSeq" id="WP_000275580.1">
    <property type="nucleotide sequence ID" value="NZ_JWJY01000201.1"/>
</dbReference>
<dbReference type="GeneID" id="67470608"/>
<organism evidence="8 9">
    <name type="scientific">Bacillus thuringiensis serovar mexicanensis</name>
    <dbReference type="NCBI Taxonomy" id="180868"/>
    <lineage>
        <taxon>Bacteria</taxon>
        <taxon>Bacillati</taxon>
        <taxon>Bacillota</taxon>
        <taxon>Bacilli</taxon>
        <taxon>Bacillales</taxon>
        <taxon>Bacillaceae</taxon>
        <taxon>Bacillus</taxon>
        <taxon>Bacillus cereus group</taxon>
    </lineage>
</organism>
<comment type="caution">
    <text evidence="8">The sequence shown here is derived from an EMBL/GenBank/DDBJ whole genome shotgun (WGS) entry which is preliminary data.</text>
</comment>
<dbReference type="InterPro" id="IPR017894">
    <property type="entry name" value="HTH_IS21_transposase_type"/>
</dbReference>
<dbReference type="GO" id="GO:0032196">
    <property type="term" value="P:transposition"/>
    <property type="evidence" value="ECO:0007669"/>
    <property type="project" value="UniProtKB-KW"/>
</dbReference>
<gene>
    <name evidence="8" type="ORF">BK699_06565</name>
</gene>
<dbReference type="NCBIfam" id="NF033546">
    <property type="entry name" value="transpos_IS21"/>
    <property type="match status" value="1"/>
</dbReference>
<sequence>MYIKLDIQTEFEVKSLSDLPNFKKLMGNLKMKINKSQLARELNVDRRTIDKYLNGFTPKGTKNKTSKIDTYYEVIAALLSSDSKQIFYYKRVLWQYLTDNHGLKCSQSAFRAYINRKPEFRTYFDEGKRILSGHSVGVRYETPPGEQAQLDWKESIRFETKSGEIVYVNVAVLLLSYSRFKVFHLNISKSQSVLMSFMTEAFEMFGGVPKVIVTDNMKTVMDEARTEHFTGTINNKFAQFAQDFGFKVQPCIAGRPNTKGKVEAPMKLLDEIHAYQGRFTFEELHEFVQKLCARINQTFHQGTGKIPVFALKQEKNLLQPLPKSAIRDSYMIKHKLVKVNTSGMISYKSNQYSVPAEYQGKTVGLQVYDNQIYVYHNMKLIVQHKISQSKLNYKEEHYKKALAKSLPKYPNIDNLAKQNLSVIGEVYRNEE</sequence>
<comment type="similarity">
    <text evidence="2">Belongs to the transposase IS21/IS408/IS1162 family.</text>
</comment>
<dbReference type="PANTHER" id="PTHR35004">
    <property type="entry name" value="TRANSPOSASE RV3428C-RELATED"/>
    <property type="match status" value="1"/>
</dbReference>
<name>A0A242WEX9_BACTU</name>
<dbReference type="InterPro" id="IPR036397">
    <property type="entry name" value="RNaseH_sf"/>
</dbReference>
<dbReference type="InterPro" id="IPR001584">
    <property type="entry name" value="Integrase_cat-core"/>
</dbReference>
<evidence type="ECO:0000256" key="2">
    <source>
        <dbReference type="ARBA" id="ARBA00009277"/>
    </source>
</evidence>
<dbReference type="GO" id="GO:0003677">
    <property type="term" value="F:DNA binding"/>
    <property type="evidence" value="ECO:0007669"/>
    <property type="project" value="UniProtKB-KW"/>
</dbReference>
<dbReference type="InterPro" id="IPR012337">
    <property type="entry name" value="RNaseH-like_sf"/>
</dbReference>
<dbReference type="InterPro" id="IPR054353">
    <property type="entry name" value="IstA-like_C"/>
</dbReference>
<evidence type="ECO:0000313" key="9">
    <source>
        <dbReference type="Proteomes" id="UP000195152"/>
    </source>
</evidence>
<evidence type="ECO:0000256" key="3">
    <source>
        <dbReference type="ARBA" id="ARBA00022578"/>
    </source>
</evidence>
<dbReference type="PROSITE" id="PS50531">
    <property type="entry name" value="HTH_IS21"/>
    <property type="match status" value="1"/>
</dbReference>
<dbReference type="GO" id="GO:0006310">
    <property type="term" value="P:DNA recombination"/>
    <property type="evidence" value="ECO:0007669"/>
    <property type="project" value="UniProtKB-KW"/>
</dbReference>
<feature type="domain" description="HTH IS21-type" evidence="6">
    <location>
        <begin position="20"/>
        <end position="79"/>
    </location>
</feature>
<comment type="function">
    <text evidence="1">Involved in the transposition of the insertion sequence.</text>
</comment>
<dbReference type="PANTHER" id="PTHR35004:SF7">
    <property type="entry name" value="INTEGRASE PROTEIN"/>
    <property type="match status" value="1"/>
</dbReference>
<evidence type="ECO:0000259" key="7">
    <source>
        <dbReference type="PROSITE" id="PS50994"/>
    </source>
</evidence>
<dbReference type="SUPFAM" id="SSF53098">
    <property type="entry name" value="Ribonuclease H-like"/>
    <property type="match status" value="1"/>
</dbReference>
<accession>A0A242WEX9</accession>
<feature type="domain" description="Integrase catalytic" evidence="7">
    <location>
        <begin position="140"/>
        <end position="315"/>
    </location>
</feature>
<evidence type="ECO:0000256" key="4">
    <source>
        <dbReference type="ARBA" id="ARBA00023125"/>
    </source>
</evidence>
<reference evidence="8 9" key="1">
    <citation type="submission" date="2016-10" db="EMBL/GenBank/DDBJ databases">
        <title>Comparative genomics of Bacillus thuringiensis reveals a path to pathogens against multiple invertebrate hosts.</title>
        <authorList>
            <person name="Zheng J."/>
            <person name="Gao Q."/>
            <person name="Liu H."/>
            <person name="Peng D."/>
            <person name="Ruan L."/>
            <person name="Sun M."/>
        </authorList>
    </citation>
    <scope>NUCLEOTIDE SEQUENCE [LARGE SCALE GENOMIC DNA]</scope>
    <source>
        <strain evidence="8">BGSC 4AC1</strain>
    </source>
</reference>
<dbReference type="AlphaFoldDB" id="A0A242WEX9"/>
<proteinExistence type="inferred from homology"/>
<evidence type="ECO:0000313" key="8">
    <source>
        <dbReference type="EMBL" id="OTW51782.1"/>
    </source>
</evidence>
<keyword evidence="4" id="KW-0238">DNA-binding</keyword>